<gene>
    <name evidence="8" type="ORF">GNP95_23065</name>
</gene>
<dbReference type="PANTHER" id="PTHR46696:SF1">
    <property type="entry name" value="CYTOCHROME P450 YJIB-RELATED"/>
    <property type="match status" value="1"/>
</dbReference>
<evidence type="ECO:0000256" key="3">
    <source>
        <dbReference type="ARBA" id="ARBA00022723"/>
    </source>
</evidence>
<protein>
    <submittedName>
        <fullName evidence="8">Cytochrome P450</fullName>
    </submittedName>
</protein>
<sequence length="409" mass="47341">MREIIPVSEITRFSSKADEFNPYPWYKEKLVHEPVSYHSETNTWNVFRYDDVKRVLSDHEFFSSVRSRTIIDVGTNTKEGHIAEKLNLGVDPPEHRKRRALLASAFTPRSLKLWEPRIRGIVDELIDDILDKTSVDIVSSLTSPLPTIVMSELLGVPWEHRNLFKEWVDILFMPTNKQNVDQVNELKGKAAREYYSFLYPLVLDKRDHLQEDIISDLIRAEVDGERFTDDEIVRTTMFILAAGIETTSHLMANTFYSFLYDDDTIYNELRQDPRLIPNTVEEMLRYRFHISKMDRTVKKDNNLLGVELKKGDVVITWMSAANHDEAMFDDPFKLDIRRHNSKKHLTFGNGPHFCLGAPLARLEAAIMLEQFVQRFSKIEPVPGFQLEDHLQPSAAGQSLLSLPLVAYYA</sequence>
<keyword evidence="2 7" id="KW-0349">Heme</keyword>
<dbReference type="InterPro" id="IPR001128">
    <property type="entry name" value="Cyt_P450"/>
</dbReference>
<dbReference type="PANTHER" id="PTHR46696">
    <property type="entry name" value="P450, PUTATIVE (EUROFUNG)-RELATED"/>
    <property type="match status" value="1"/>
</dbReference>
<dbReference type="InterPro" id="IPR017972">
    <property type="entry name" value="Cyt_P450_CS"/>
</dbReference>
<dbReference type="Pfam" id="PF00067">
    <property type="entry name" value="p450"/>
    <property type="match status" value="1"/>
</dbReference>
<dbReference type="Proteomes" id="UP000447876">
    <property type="component" value="Unassembled WGS sequence"/>
</dbReference>
<evidence type="ECO:0000256" key="4">
    <source>
        <dbReference type="ARBA" id="ARBA00023002"/>
    </source>
</evidence>
<dbReference type="OrthoDB" id="9801155at2"/>
<name>A0A7X3CPZ5_9BACL</name>
<keyword evidence="6 7" id="KW-0503">Monooxygenase</keyword>
<keyword evidence="4 7" id="KW-0560">Oxidoreductase</keyword>
<dbReference type="InterPro" id="IPR002397">
    <property type="entry name" value="Cyt_P450_B"/>
</dbReference>
<evidence type="ECO:0000256" key="2">
    <source>
        <dbReference type="ARBA" id="ARBA00022617"/>
    </source>
</evidence>
<dbReference type="RefSeq" id="WP_155613202.1">
    <property type="nucleotide sequence ID" value="NZ_WNZW01000016.1"/>
</dbReference>
<keyword evidence="3 7" id="KW-0479">Metal-binding</keyword>
<dbReference type="AlphaFoldDB" id="A0A7X3CPZ5"/>
<keyword evidence="5 7" id="KW-0408">Iron</keyword>
<proteinExistence type="inferred from homology"/>
<evidence type="ECO:0000256" key="1">
    <source>
        <dbReference type="ARBA" id="ARBA00010617"/>
    </source>
</evidence>
<dbReference type="EMBL" id="WNZW01000016">
    <property type="protein sequence ID" value="MUG47830.1"/>
    <property type="molecule type" value="Genomic_DNA"/>
</dbReference>
<dbReference type="InterPro" id="IPR036396">
    <property type="entry name" value="Cyt_P450_sf"/>
</dbReference>
<comment type="similarity">
    <text evidence="1 7">Belongs to the cytochrome P450 family.</text>
</comment>
<dbReference type="CDD" id="cd11032">
    <property type="entry name" value="P450_EryK-like"/>
    <property type="match status" value="1"/>
</dbReference>
<reference evidence="8 9" key="1">
    <citation type="submission" date="2019-11" db="EMBL/GenBank/DDBJ databases">
        <title>Draft genome sequences of five Paenibacillus species of dairy origin.</title>
        <authorList>
            <person name="Olajide A.M."/>
            <person name="Chen S."/>
            <person name="Lapointe G."/>
        </authorList>
    </citation>
    <scope>NUCLEOTIDE SEQUENCE [LARGE SCALE GENOMIC DNA]</scope>
    <source>
        <strain evidence="8 9">12CR55</strain>
    </source>
</reference>
<dbReference type="SUPFAM" id="SSF48264">
    <property type="entry name" value="Cytochrome P450"/>
    <property type="match status" value="1"/>
</dbReference>
<dbReference type="FunFam" id="1.10.630.10:FF:000018">
    <property type="entry name" value="Cytochrome P450 monooxygenase"/>
    <property type="match status" value="1"/>
</dbReference>
<evidence type="ECO:0000256" key="7">
    <source>
        <dbReference type="RuleBase" id="RU000461"/>
    </source>
</evidence>
<dbReference type="Gene3D" id="1.10.630.10">
    <property type="entry name" value="Cytochrome P450"/>
    <property type="match status" value="1"/>
</dbReference>
<evidence type="ECO:0000256" key="6">
    <source>
        <dbReference type="ARBA" id="ARBA00023033"/>
    </source>
</evidence>
<organism evidence="8 9">
    <name type="scientific">Paenibacillus woosongensis</name>
    <dbReference type="NCBI Taxonomy" id="307580"/>
    <lineage>
        <taxon>Bacteria</taxon>
        <taxon>Bacillati</taxon>
        <taxon>Bacillota</taxon>
        <taxon>Bacilli</taxon>
        <taxon>Bacillales</taxon>
        <taxon>Paenibacillaceae</taxon>
        <taxon>Paenibacillus</taxon>
    </lineage>
</organism>
<dbReference type="GO" id="GO:0020037">
    <property type="term" value="F:heme binding"/>
    <property type="evidence" value="ECO:0007669"/>
    <property type="project" value="InterPro"/>
</dbReference>
<evidence type="ECO:0000256" key="5">
    <source>
        <dbReference type="ARBA" id="ARBA00023004"/>
    </source>
</evidence>
<dbReference type="PRINTS" id="PR00359">
    <property type="entry name" value="BP450"/>
</dbReference>
<dbReference type="PROSITE" id="PS00086">
    <property type="entry name" value="CYTOCHROME_P450"/>
    <property type="match status" value="1"/>
</dbReference>
<dbReference type="GO" id="GO:0005506">
    <property type="term" value="F:iron ion binding"/>
    <property type="evidence" value="ECO:0007669"/>
    <property type="project" value="InterPro"/>
</dbReference>
<comment type="caution">
    <text evidence="8">The sequence shown here is derived from an EMBL/GenBank/DDBJ whole genome shotgun (WGS) entry which is preliminary data.</text>
</comment>
<evidence type="ECO:0000313" key="9">
    <source>
        <dbReference type="Proteomes" id="UP000447876"/>
    </source>
</evidence>
<evidence type="ECO:0000313" key="8">
    <source>
        <dbReference type="EMBL" id="MUG47830.1"/>
    </source>
</evidence>
<dbReference type="GO" id="GO:0004497">
    <property type="term" value="F:monooxygenase activity"/>
    <property type="evidence" value="ECO:0007669"/>
    <property type="project" value="UniProtKB-KW"/>
</dbReference>
<accession>A0A7X3CPZ5</accession>
<dbReference type="GO" id="GO:0016705">
    <property type="term" value="F:oxidoreductase activity, acting on paired donors, with incorporation or reduction of molecular oxygen"/>
    <property type="evidence" value="ECO:0007669"/>
    <property type="project" value="InterPro"/>
</dbReference>